<evidence type="ECO:0000256" key="2">
    <source>
        <dbReference type="ARBA" id="ARBA00023315"/>
    </source>
</evidence>
<evidence type="ECO:0000313" key="5">
    <source>
        <dbReference type="Proteomes" id="UP001251857"/>
    </source>
</evidence>
<dbReference type="Proteomes" id="UP001251857">
    <property type="component" value="Unassembled WGS sequence"/>
</dbReference>
<sequence>MPHHDPDLPFIRPVEPADLDAIVALEQRCFDRDAQTRRSLRYLLTRANAITLAAEQPGRLVGYLTLLLRRGARTARVYSIAVDAAARGQGLAAGLLAAAEDRATRLGCNRMVCEVRESNRASLALFAGHGYQRKRDLPAYYPGGEDGVRLEKRLD</sequence>
<proteinExistence type="predicted"/>
<keyword evidence="1 4" id="KW-0808">Transferase</keyword>
<organism evidence="4 5">
    <name type="scientific">Spectribacter hydrogenoxidans</name>
    <dbReference type="NCBI Taxonomy" id="3075608"/>
    <lineage>
        <taxon>Bacteria</taxon>
        <taxon>Pseudomonadati</taxon>
        <taxon>Pseudomonadota</taxon>
        <taxon>Gammaproteobacteria</taxon>
        <taxon>Salinisphaerales</taxon>
        <taxon>Salinisphaeraceae</taxon>
        <taxon>Spectribacter</taxon>
    </lineage>
</organism>
<evidence type="ECO:0000256" key="1">
    <source>
        <dbReference type="ARBA" id="ARBA00022679"/>
    </source>
</evidence>
<feature type="domain" description="N-acetyltransferase" evidence="3">
    <location>
        <begin position="9"/>
        <end position="155"/>
    </location>
</feature>
<reference evidence="4 5" key="1">
    <citation type="submission" date="2023-09" db="EMBL/GenBank/DDBJ databases">
        <authorList>
            <person name="Rey-Velasco X."/>
        </authorList>
    </citation>
    <scope>NUCLEOTIDE SEQUENCE [LARGE SCALE GENOMIC DNA]</scope>
    <source>
        <strain evidence="4 5">W335</strain>
    </source>
</reference>
<dbReference type="SUPFAM" id="SSF55729">
    <property type="entry name" value="Acyl-CoA N-acyltransferases (Nat)"/>
    <property type="match status" value="1"/>
</dbReference>
<evidence type="ECO:0000259" key="3">
    <source>
        <dbReference type="PROSITE" id="PS51186"/>
    </source>
</evidence>
<dbReference type="InterPro" id="IPR000182">
    <property type="entry name" value="GNAT_dom"/>
</dbReference>
<comment type="caution">
    <text evidence="4">The sequence shown here is derived from an EMBL/GenBank/DDBJ whole genome shotgun (WGS) entry which is preliminary data.</text>
</comment>
<protein>
    <submittedName>
        <fullName evidence="4">N-acetyltransferase</fullName>
        <ecNumber evidence="4">2.3.1.-</ecNumber>
    </submittedName>
</protein>
<dbReference type="Gene3D" id="3.40.630.30">
    <property type="match status" value="1"/>
</dbReference>
<keyword evidence="2 4" id="KW-0012">Acyltransferase</keyword>
<dbReference type="GO" id="GO:0016746">
    <property type="term" value="F:acyltransferase activity"/>
    <property type="evidence" value="ECO:0007669"/>
    <property type="project" value="UniProtKB-KW"/>
</dbReference>
<gene>
    <name evidence="4" type="ORF">RM532_01705</name>
</gene>
<dbReference type="EC" id="2.3.1.-" evidence="4"/>
<dbReference type="PANTHER" id="PTHR43072:SF51">
    <property type="entry name" value="ABC SUPERFAMILY TRANSPORT PROTEIN"/>
    <property type="match status" value="1"/>
</dbReference>
<dbReference type="Pfam" id="PF00583">
    <property type="entry name" value="Acetyltransf_1"/>
    <property type="match status" value="1"/>
</dbReference>
<evidence type="ECO:0000313" key="4">
    <source>
        <dbReference type="EMBL" id="MDT0633666.1"/>
    </source>
</evidence>
<keyword evidence="5" id="KW-1185">Reference proteome</keyword>
<dbReference type="PROSITE" id="PS51186">
    <property type="entry name" value="GNAT"/>
    <property type="match status" value="1"/>
</dbReference>
<dbReference type="PANTHER" id="PTHR43072">
    <property type="entry name" value="N-ACETYLTRANSFERASE"/>
    <property type="match status" value="1"/>
</dbReference>
<dbReference type="InterPro" id="IPR016181">
    <property type="entry name" value="Acyl_CoA_acyltransferase"/>
</dbReference>
<name>A0ABU3BX17_9GAMM</name>
<dbReference type="RefSeq" id="WP_311651380.1">
    <property type="nucleotide sequence ID" value="NZ_JAVRIB010000001.1"/>
</dbReference>
<accession>A0ABU3BX17</accession>
<dbReference type="EMBL" id="JAVRIB010000001">
    <property type="protein sequence ID" value="MDT0633666.1"/>
    <property type="molecule type" value="Genomic_DNA"/>
</dbReference>